<proteinExistence type="predicted"/>
<reference evidence="2" key="2">
    <citation type="submission" date="2020-10" db="UniProtKB">
        <authorList>
            <consortium name="WormBaseParasite"/>
        </authorList>
    </citation>
    <scope>IDENTIFICATION</scope>
</reference>
<dbReference type="WBParaSite" id="Pan_g20554.t1">
    <property type="protein sequence ID" value="Pan_g20554.t1"/>
    <property type="gene ID" value="Pan_g20554"/>
</dbReference>
<sequence length="177" mass="19861">MQLRVADIMLKSGEKFETPECLIPKSNDFKWSVSCFPAIPAKQTEGNIFQIRIHVSKYPVIVMARVIIKNTTLGGSFMHNLNTLDTTPFMSIVTHKDLMASLAFKKNNFMVIVKASFVFPVVESKAVSSPQIAFRDAFLSCIQVRRRERPIADPVQNLTVAEVEEPHDGQPRAHAGF</sequence>
<organism evidence="1 2">
    <name type="scientific">Panagrellus redivivus</name>
    <name type="common">Microworm</name>
    <dbReference type="NCBI Taxonomy" id="6233"/>
    <lineage>
        <taxon>Eukaryota</taxon>
        <taxon>Metazoa</taxon>
        <taxon>Ecdysozoa</taxon>
        <taxon>Nematoda</taxon>
        <taxon>Chromadorea</taxon>
        <taxon>Rhabditida</taxon>
        <taxon>Tylenchina</taxon>
        <taxon>Panagrolaimomorpha</taxon>
        <taxon>Panagrolaimoidea</taxon>
        <taxon>Panagrolaimidae</taxon>
        <taxon>Panagrellus</taxon>
    </lineage>
</organism>
<protein>
    <submittedName>
        <fullName evidence="2">MATH domain-containing protein</fullName>
    </submittedName>
</protein>
<name>A0A7E4ZVS4_PANRE</name>
<reference evidence="1" key="1">
    <citation type="journal article" date="2013" name="Genetics">
        <title>The draft genome and transcriptome of Panagrellus redivivus are shaped by the harsh demands of a free-living lifestyle.</title>
        <authorList>
            <person name="Srinivasan J."/>
            <person name="Dillman A.R."/>
            <person name="Macchietto M.G."/>
            <person name="Heikkinen L."/>
            <person name="Lakso M."/>
            <person name="Fracchia K.M."/>
            <person name="Antoshechkin I."/>
            <person name="Mortazavi A."/>
            <person name="Wong G."/>
            <person name="Sternberg P.W."/>
        </authorList>
    </citation>
    <scope>NUCLEOTIDE SEQUENCE [LARGE SCALE GENOMIC DNA]</scope>
    <source>
        <strain evidence="1">MT8872</strain>
    </source>
</reference>
<accession>A0A7E4ZVS4</accession>
<evidence type="ECO:0000313" key="1">
    <source>
        <dbReference type="Proteomes" id="UP000492821"/>
    </source>
</evidence>
<keyword evidence="1" id="KW-1185">Reference proteome</keyword>
<dbReference type="Proteomes" id="UP000492821">
    <property type="component" value="Unassembled WGS sequence"/>
</dbReference>
<dbReference type="AlphaFoldDB" id="A0A7E4ZVS4"/>
<evidence type="ECO:0000313" key="2">
    <source>
        <dbReference type="WBParaSite" id="Pan_g20554.t1"/>
    </source>
</evidence>